<organism evidence="2 3">
    <name type="scientific">Candidatus Lokiarchaeum ossiferum</name>
    <dbReference type="NCBI Taxonomy" id="2951803"/>
    <lineage>
        <taxon>Archaea</taxon>
        <taxon>Promethearchaeati</taxon>
        <taxon>Promethearchaeota</taxon>
        <taxon>Promethearchaeia</taxon>
        <taxon>Promethearchaeales</taxon>
        <taxon>Promethearchaeaceae</taxon>
        <taxon>Candidatus Lokiarchaeum</taxon>
    </lineage>
</organism>
<dbReference type="Pfam" id="PF05763">
    <property type="entry name" value="DUF835"/>
    <property type="match status" value="1"/>
</dbReference>
<dbReference type="Gene3D" id="2.60.120.560">
    <property type="entry name" value="Exo-inulinase, domain 1"/>
    <property type="match status" value="1"/>
</dbReference>
<dbReference type="EMBL" id="CP104013">
    <property type="protein sequence ID" value="UYP48411.1"/>
    <property type="molecule type" value="Genomic_DNA"/>
</dbReference>
<evidence type="ECO:0000313" key="2">
    <source>
        <dbReference type="EMBL" id="UYP48411.1"/>
    </source>
</evidence>
<proteinExistence type="predicted"/>
<feature type="domain" description="DUF835" evidence="1">
    <location>
        <begin position="654"/>
        <end position="799"/>
    </location>
</feature>
<keyword evidence="3" id="KW-1185">Reference proteome</keyword>
<evidence type="ECO:0000259" key="1">
    <source>
        <dbReference type="Pfam" id="PF05763"/>
    </source>
</evidence>
<dbReference type="InterPro" id="IPR008553">
    <property type="entry name" value="DUF835"/>
</dbReference>
<reference evidence="2" key="1">
    <citation type="submission" date="2022-09" db="EMBL/GenBank/DDBJ databases">
        <title>Actin cytoskeleton and complex cell architecture in an #Asgard archaeon.</title>
        <authorList>
            <person name="Ponce Toledo R.I."/>
            <person name="Schleper C."/>
            <person name="Rodrigues Oliveira T."/>
            <person name="Wollweber F."/>
            <person name="Xu J."/>
            <person name="Rittmann S."/>
            <person name="Klingl A."/>
            <person name="Pilhofer M."/>
        </authorList>
    </citation>
    <scope>NUCLEOTIDE SEQUENCE</scope>
    <source>
        <strain evidence="2">B-35</strain>
    </source>
</reference>
<dbReference type="Proteomes" id="UP001208689">
    <property type="component" value="Chromosome"/>
</dbReference>
<name>A0ABY6HYJ2_9ARCH</name>
<evidence type="ECO:0000313" key="3">
    <source>
        <dbReference type="Proteomes" id="UP001208689"/>
    </source>
</evidence>
<gene>
    <name evidence="2" type="ORF">NEF87_004696</name>
</gene>
<sequence length="805" mass="92281">MDFQRFKLVYLLLAPCVLLSMVSPFIQNNSAESINTSSYIPQPSSPIASNIPTAWWNYSFNYRQALNLDNPNSFQIPNKSLIQIELNTKQLIADRKMNFKGLDLRIIWFDAENSYYHNLEYKNQTAFNTTKTVIAFQIETTIEEENPVQNHYLYYGNPHAMTFPQLLEMDSEVYDDFSQPDGVVEDWTGIEENWYVLEQQYHENPANLDTYQNERISYYQDYSSQNGQIQLDILSRGDDFEVGIIFRGINKNKFLIAGLGLWNFHTAIGKGTSSGIEFVSSNGKPESELLSNVWYNLAIKYQEERIEIFLDSILQLNITNTYILESGIIGIFCNGESESVFDNFAIPSNNSYILSYEFGDEETHPPINYGIQISNLDQEIENLQNITIIPAELSTVLQLKIQFENQNYSLESTEQEWLWQWFDVIPIKIGTSDFTIFVQYIDFSWRSYNNQLKLVDSTPPPSPELSMNIVGQPGNIIEFDWEDGYDLGGIHHYLLIISTDRNLANTESLLFNITILNLDGNNSHYSITGLIEGQFYFWLYQVDEGGNMSPPTMGSFVIEDGFVSSITDSHSTMTTSTETQLNTTISDNSPDSGALIENRSQFNYLWGSLIGIVGSTVLIQRKKILSQVRKHQSADINKKLDSGKTYLFLKNDISKPMHIFSQISNEFFNKVIISRKAPNHLKSKFGISCGRILWMNTSIIDETQLFLPPKPELIFYMTKKVLQIRATTFKDQQLSVHPNDKINLVLFEGLEYLMNYHPFSMVCKLLESLSDQATINNGILMIIIDPHIINPKELGILTKIAEVWK</sequence>
<accession>A0ABY6HYJ2</accession>
<protein>
    <recommendedName>
        <fullName evidence="1">DUF835 domain-containing protein</fullName>
    </recommendedName>
</protein>